<gene>
    <name evidence="5" type="primary">argD</name>
    <name evidence="6" type="ORF">SAMN04488079_10943</name>
</gene>
<dbReference type="Proteomes" id="UP000198924">
    <property type="component" value="Unassembled WGS sequence"/>
</dbReference>
<dbReference type="RefSeq" id="WP_091713708.1">
    <property type="nucleotide sequence ID" value="NZ_FOSH01000009.1"/>
</dbReference>
<comment type="miscellaneous">
    <text evidence="5">May also have succinyldiaminopimelate aminotransferase activity, thus carrying out the corresponding step in lysine biosynthesis.</text>
</comment>
<dbReference type="InterPro" id="IPR049704">
    <property type="entry name" value="Aminotrans_3_PPA_site"/>
</dbReference>
<dbReference type="GO" id="GO:0003992">
    <property type="term" value="F:N2-acetyl-L-ornithine:2-oxoglutarate 5-aminotransferase activity"/>
    <property type="evidence" value="ECO:0007669"/>
    <property type="project" value="UniProtKB-UniRule"/>
</dbReference>
<dbReference type="InterPro" id="IPR005814">
    <property type="entry name" value="Aminotrans_3"/>
</dbReference>
<dbReference type="GO" id="GO:0030170">
    <property type="term" value="F:pyridoxal phosphate binding"/>
    <property type="evidence" value="ECO:0007669"/>
    <property type="project" value="InterPro"/>
</dbReference>
<dbReference type="PIRSF" id="PIRSF000521">
    <property type="entry name" value="Transaminase_4ab_Lys_Orn"/>
    <property type="match status" value="1"/>
</dbReference>
<accession>A0A1I3YXY1</accession>
<evidence type="ECO:0000256" key="3">
    <source>
        <dbReference type="ARBA" id="ARBA00022679"/>
    </source>
</evidence>
<keyword evidence="2 5" id="KW-0028">Amino-acid biosynthesis</keyword>
<dbReference type="GO" id="GO:0042802">
    <property type="term" value="F:identical protein binding"/>
    <property type="evidence" value="ECO:0007669"/>
    <property type="project" value="TreeGrafter"/>
</dbReference>
<dbReference type="InterPro" id="IPR004636">
    <property type="entry name" value="AcOrn/SuccOrn_fam"/>
</dbReference>
<dbReference type="FunFam" id="3.40.640.10:FF:000004">
    <property type="entry name" value="Acetylornithine aminotransferase"/>
    <property type="match status" value="1"/>
</dbReference>
<feature type="binding site" evidence="5">
    <location>
        <position position="273"/>
    </location>
    <ligand>
        <name>N(2)-acetyl-L-ornithine</name>
        <dbReference type="ChEBI" id="CHEBI:57805"/>
    </ligand>
</feature>
<feature type="binding site" evidence="5">
    <location>
        <position position="128"/>
    </location>
    <ligand>
        <name>pyridoxal 5'-phosphate</name>
        <dbReference type="ChEBI" id="CHEBI:597326"/>
    </ligand>
</feature>
<feature type="modified residue" description="N6-(pyridoxal phosphate)lysine" evidence="5">
    <location>
        <position position="245"/>
    </location>
</feature>
<dbReference type="AlphaFoldDB" id="A0A1I3YXY1"/>
<dbReference type="STRING" id="45496.SAMN04488079_10943"/>
<comment type="subunit">
    <text evidence="5">Homodimer.</text>
</comment>
<dbReference type="UniPathway" id="UPA00068">
    <property type="reaction ID" value="UER00109"/>
</dbReference>
<dbReference type="EC" id="2.6.1.11" evidence="5"/>
<dbReference type="Gene3D" id="3.90.1150.10">
    <property type="entry name" value="Aspartate Aminotransferase, domain 1"/>
    <property type="match status" value="1"/>
</dbReference>
<dbReference type="HAMAP" id="MF_01107">
    <property type="entry name" value="ArgD_aminotrans_3"/>
    <property type="match status" value="1"/>
</dbReference>
<dbReference type="NCBIfam" id="NF002325">
    <property type="entry name" value="PRK01278.1"/>
    <property type="match status" value="1"/>
</dbReference>
<dbReference type="OrthoDB" id="9801052at2"/>
<dbReference type="GO" id="GO:0006526">
    <property type="term" value="P:L-arginine biosynthetic process"/>
    <property type="evidence" value="ECO:0007669"/>
    <property type="project" value="UniProtKB-UniRule"/>
</dbReference>
<name>A0A1I3YXY1_9GAMM</name>
<keyword evidence="1 5" id="KW-0032">Aminotransferase</keyword>
<dbReference type="Gene3D" id="3.40.640.10">
    <property type="entry name" value="Type I PLP-dependent aspartate aminotransferase-like (Major domain)"/>
    <property type="match status" value="1"/>
</dbReference>
<comment type="similarity">
    <text evidence="5">Belongs to the class-III pyridoxal-phosphate-dependent aminotransferase family. ArgD subfamily.</text>
</comment>
<dbReference type="SUPFAM" id="SSF53383">
    <property type="entry name" value="PLP-dependent transferases"/>
    <property type="match status" value="1"/>
</dbReference>
<keyword evidence="3 5" id="KW-0808">Transferase</keyword>
<evidence type="ECO:0000256" key="1">
    <source>
        <dbReference type="ARBA" id="ARBA00022576"/>
    </source>
</evidence>
<dbReference type="InterPro" id="IPR015422">
    <property type="entry name" value="PyrdxlP-dep_Trfase_small"/>
</dbReference>
<dbReference type="CDD" id="cd00610">
    <property type="entry name" value="OAT_like"/>
    <property type="match status" value="1"/>
</dbReference>
<evidence type="ECO:0000256" key="4">
    <source>
        <dbReference type="ARBA" id="ARBA00022898"/>
    </source>
</evidence>
<evidence type="ECO:0000256" key="2">
    <source>
        <dbReference type="ARBA" id="ARBA00022605"/>
    </source>
</evidence>
<feature type="binding site" evidence="5">
    <location>
        <position position="131"/>
    </location>
    <ligand>
        <name>N(2)-acetyl-L-ornithine</name>
        <dbReference type="ChEBI" id="CHEBI:57805"/>
    </ligand>
</feature>
<dbReference type="InterPro" id="IPR050103">
    <property type="entry name" value="Class-III_PLP-dep_AT"/>
</dbReference>
<proteinExistence type="inferred from homology"/>
<keyword evidence="7" id="KW-1185">Reference proteome</keyword>
<comment type="pathway">
    <text evidence="5">Amino-acid biosynthesis; L-arginine biosynthesis; N(2)-acetyl-L-ornithine from L-glutamate: step 4/4.</text>
</comment>
<keyword evidence="5" id="KW-0055">Arginine biosynthesis</keyword>
<dbReference type="Pfam" id="PF00202">
    <property type="entry name" value="Aminotran_3"/>
    <property type="match status" value="1"/>
</dbReference>
<dbReference type="PANTHER" id="PTHR11986">
    <property type="entry name" value="AMINOTRANSFERASE CLASS III"/>
    <property type="match status" value="1"/>
</dbReference>
<protein>
    <recommendedName>
        <fullName evidence="5">Acetylornithine aminotransferase</fullName>
        <shortName evidence="5">ACOAT</shortName>
        <ecNumber evidence="5">2.6.1.11</ecNumber>
    </recommendedName>
</protein>
<comment type="subcellular location">
    <subcellularLocation>
        <location evidence="5">Cytoplasm</location>
    </subcellularLocation>
</comment>
<feature type="binding site" evidence="5">
    <location>
        <position position="274"/>
    </location>
    <ligand>
        <name>pyridoxal 5'-phosphate</name>
        <dbReference type="ChEBI" id="CHEBI:597326"/>
    </ligand>
</feature>
<dbReference type="GO" id="GO:0005737">
    <property type="term" value="C:cytoplasm"/>
    <property type="evidence" value="ECO:0007669"/>
    <property type="project" value="UniProtKB-SubCell"/>
</dbReference>
<dbReference type="PANTHER" id="PTHR11986:SF79">
    <property type="entry name" value="ACETYLORNITHINE AMINOTRANSFERASE, MITOCHONDRIAL"/>
    <property type="match status" value="1"/>
</dbReference>
<dbReference type="InterPro" id="IPR015424">
    <property type="entry name" value="PyrdxlP-dep_Trfase"/>
</dbReference>
<dbReference type="EMBL" id="FOSH01000009">
    <property type="protein sequence ID" value="SFK36685.1"/>
    <property type="molecule type" value="Genomic_DNA"/>
</dbReference>
<reference evidence="7" key="1">
    <citation type="submission" date="2016-10" db="EMBL/GenBank/DDBJ databases">
        <authorList>
            <person name="Varghese N."/>
            <person name="Submissions S."/>
        </authorList>
    </citation>
    <scope>NUCLEOTIDE SEQUENCE [LARGE SCALE GENOMIC DNA]</scope>
    <source>
        <strain evidence="7">DSM 11578</strain>
    </source>
</reference>
<evidence type="ECO:0000313" key="6">
    <source>
        <dbReference type="EMBL" id="SFK36685.1"/>
    </source>
</evidence>
<keyword evidence="5" id="KW-0963">Cytoplasm</keyword>
<evidence type="ECO:0000313" key="7">
    <source>
        <dbReference type="Proteomes" id="UP000198924"/>
    </source>
</evidence>
<comment type="catalytic activity">
    <reaction evidence="5">
        <text>N(2)-acetyl-L-ornithine + 2-oxoglutarate = N-acetyl-L-glutamate 5-semialdehyde + L-glutamate</text>
        <dbReference type="Rhea" id="RHEA:18049"/>
        <dbReference type="ChEBI" id="CHEBI:16810"/>
        <dbReference type="ChEBI" id="CHEBI:29123"/>
        <dbReference type="ChEBI" id="CHEBI:29985"/>
        <dbReference type="ChEBI" id="CHEBI:57805"/>
        <dbReference type="EC" id="2.6.1.11"/>
    </reaction>
</comment>
<dbReference type="InterPro" id="IPR015421">
    <property type="entry name" value="PyrdxlP-dep_Trfase_major"/>
</dbReference>
<comment type="cofactor">
    <cofactor evidence="5">
        <name>pyridoxal 5'-phosphate</name>
        <dbReference type="ChEBI" id="CHEBI:597326"/>
    </cofactor>
    <text evidence="5">Binds 1 pyridoxal phosphate per subunit.</text>
</comment>
<feature type="binding site" evidence="5">
    <location>
        <begin position="96"/>
        <end position="97"/>
    </location>
    <ligand>
        <name>pyridoxal 5'-phosphate</name>
        <dbReference type="ChEBI" id="CHEBI:597326"/>
    </ligand>
</feature>
<keyword evidence="4 5" id="KW-0663">Pyridoxal phosphate</keyword>
<dbReference type="PROSITE" id="PS00600">
    <property type="entry name" value="AA_TRANSFER_CLASS_3"/>
    <property type="match status" value="1"/>
</dbReference>
<evidence type="ECO:0000256" key="5">
    <source>
        <dbReference type="HAMAP-Rule" id="MF_01107"/>
    </source>
</evidence>
<sequence>MTESVMPTYGRLDVTFSEGKGAWLTDTDGKRYLDALSGIAVCNLGHCHPAVTRAIQHQAETLVHTSNMYHIALQEKLADKLTSLSGMDQVFFCNSGAEANEAAIKIARKYGHSKGIDKPVVIVMDGSFHGRTMATLTATGNAKVQVGFDPLVPGFVRVPYNDLDALRMAIGHWPEAVAVLLEPVQGEGGIKIPDSEYLAGVRAICTQRKLLMMLDEVQTGIARTGKWFAYQHNAELIPDVMTLAKGLGNGVPIGACLVAGNAIGILQAGNHGSTFGGNPLACSAALSVLNTIEEDGIIGHVNALSKQMLDGFQQKLLGKAGVKDVRAHGLMFGIELSVPCVELVKKALADGLLINVTAESVIRLLPPLILNVEEAQIIVDKVSKLVIEFLSSQQVESVA</sequence>
<feature type="binding site" evidence="5">
    <location>
        <begin position="215"/>
        <end position="218"/>
    </location>
    <ligand>
        <name>pyridoxal 5'-phosphate</name>
        <dbReference type="ChEBI" id="CHEBI:597326"/>
    </ligand>
</feature>
<dbReference type="NCBIfam" id="TIGR00707">
    <property type="entry name" value="argD"/>
    <property type="match status" value="1"/>
</dbReference>
<organism evidence="6 7">
    <name type="scientific">Methylophaga sulfidovorans</name>
    <dbReference type="NCBI Taxonomy" id="45496"/>
    <lineage>
        <taxon>Bacteria</taxon>
        <taxon>Pseudomonadati</taxon>
        <taxon>Pseudomonadota</taxon>
        <taxon>Gammaproteobacteria</taxon>
        <taxon>Thiotrichales</taxon>
        <taxon>Piscirickettsiaceae</taxon>
        <taxon>Methylophaga</taxon>
    </lineage>
</organism>